<accession>A0ABW4KNN5</accession>
<sequence length="47" mass="5125">MAKLALSHGNIHPRGRKSPKALFLAFLHAFLNTDKNKVNGGAHTETN</sequence>
<protein>
    <submittedName>
        <fullName evidence="1">Uncharacterized protein</fullName>
    </submittedName>
</protein>
<evidence type="ECO:0000313" key="1">
    <source>
        <dbReference type="EMBL" id="MFD1707845.1"/>
    </source>
</evidence>
<organism evidence="1 2">
    <name type="scientific">Siminovitchia sediminis</name>
    <dbReference type="NCBI Taxonomy" id="1274353"/>
    <lineage>
        <taxon>Bacteria</taxon>
        <taxon>Bacillati</taxon>
        <taxon>Bacillota</taxon>
        <taxon>Bacilli</taxon>
        <taxon>Bacillales</taxon>
        <taxon>Bacillaceae</taxon>
        <taxon>Siminovitchia</taxon>
    </lineage>
</organism>
<dbReference type="Proteomes" id="UP001597301">
    <property type="component" value="Unassembled WGS sequence"/>
</dbReference>
<proteinExistence type="predicted"/>
<keyword evidence="2" id="KW-1185">Reference proteome</keyword>
<evidence type="ECO:0000313" key="2">
    <source>
        <dbReference type="Proteomes" id="UP001597301"/>
    </source>
</evidence>
<gene>
    <name evidence="1" type="ORF">ACFSCZ_14055</name>
</gene>
<comment type="caution">
    <text evidence="1">The sequence shown here is derived from an EMBL/GenBank/DDBJ whole genome shotgun (WGS) entry which is preliminary data.</text>
</comment>
<reference evidence="2" key="1">
    <citation type="journal article" date="2019" name="Int. J. Syst. Evol. Microbiol.">
        <title>The Global Catalogue of Microorganisms (GCM) 10K type strain sequencing project: providing services to taxonomists for standard genome sequencing and annotation.</title>
        <authorList>
            <consortium name="The Broad Institute Genomics Platform"/>
            <consortium name="The Broad Institute Genome Sequencing Center for Infectious Disease"/>
            <person name="Wu L."/>
            <person name="Ma J."/>
        </authorList>
    </citation>
    <scope>NUCLEOTIDE SEQUENCE [LARGE SCALE GENOMIC DNA]</scope>
    <source>
        <strain evidence="2">CGMCC 1.12295</strain>
    </source>
</reference>
<dbReference type="EMBL" id="JBHUEO010000047">
    <property type="protein sequence ID" value="MFD1707845.1"/>
    <property type="molecule type" value="Genomic_DNA"/>
</dbReference>
<name>A0ABW4KNN5_9BACI</name>